<dbReference type="Pfam" id="PF13726">
    <property type="entry name" value="Na_H_antiport_2"/>
    <property type="match status" value="1"/>
</dbReference>
<dbReference type="InterPro" id="IPR032813">
    <property type="entry name" value="Na_H_antiport_N"/>
</dbReference>
<evidence type="ECO:0000256" key="2">
    <source>
        <dbReference type="ARBA" id="ARBA00022475"/>
    </source>
</evidence>
<evidence type="ECO:0000256" key="5">
    <source>
        <dbReference type="ARBA" id="ARBA00023136"/>
    </source>
</evidence>
<dbReference type="InterPro" id="IPR018461">
    <property type="entry name" value="Na/H_Antiport_NhaC-like_C"/>
</dbReference>
<keyword evidence="10" id="KW-1185">Reference proteome</keyword>
<comment type="caution">
    <text evidence="9">The sequence shown here is derived from an EMBL/GenBank/DDBJ whole genome shotgun (WGS) entry which is preliminary data.</text>
</comment>
<comment type="subcellular location">
    <subcellularLocation>
        <location evidence="1">Cell membrane</location>
        <topology evidence="1">Multi-pass membrane protein</topology>
    </subcellularLocation>
</comment>
<dbReference type="InterPro" id="IPR052576">
    <property type="entry name" value="AA_Transporter-Related"/>
</dbReference>
<protein>
    <submittedName>
        <fullName evidence="9">Sodium:proton antiporter</fullName>
    </submittedName>
</protein>
<dbReference type="PANTHER" id="PTHR37821:SF1">
    <property type="entry name" value="AMINO ACID TRANSPORTER YUIF-RELATED"/>
    <property type="match status" value="1"/>
</dbReference>
<dbReference type="Pfam" id="PF03553">
    <property type="entry name" value="Na_H_antiporter"/>
    <property type="match status" value="1"/>
</dbReference>
<feature type="transmembrane region" description="Helical" evidence="6">
    <location>
        <begin position="188"/>
        <end position="207"/>
    </location>
</feature>
<feature type="transmembrane region" description="Helical" evidence="6">
    <location>
        <begin position="145"/>
        <end position="168"/>
    </location>
</feature>
<accession>A0AAN4W0A2</accession>
<feature type="transmembrane region" description="Helical" evidence="6">
    <location>
        <begin position="325"/>
        <end position="347"/>
    </location>
</feature>
<keyword evidence="3 6" id="KW-0812">Transmembrane</keyword>
<gene>
    <name evidence="9" type="ORF">PEDI_30760</name>
</gene>
<keyword evidence="2" id="KW-1003">Cell membrane</keyword>
<feature type="transmembrane region" description="Helical" evidence="6">
    <location>
        <begin position="252"/>
        <end position="270"/>
    </location>
</feature>
<feature type="transmembrane region" description="Helical" evidence="6">
    <location>
        <begin position="359"/>
        <end position="380"/>
    </location>
</feature>
<evidence type="ECO:0000313" key="10">
    <source>
        <dbReference type="Proteomes" id="UP001310022"/>
    </source>
</evidence>
<evidence type="ECO:0000259" key="8">
    <source>
        <dbReference type="Pfam" id="PF13726"/>
    </source>
</evidence>
<evidence type="ECO:0000256" key="3">
    <source>
        <dbReference type="ARBA" id="ARBA00022692"/>
    </source>
</evidence>
<dbReference type="GO" id="GO:0005886">
    <property type="term" value="C:plasma membrane"/>
    <property type="evidence" value="ECO:0007669"/>
    <property type="project" value="UniProtKB-SubCell"/>
</dbReference>
<evidence type="ECO:0000256" key="1">
    <source>
        <dbReference type="ARBA" id="ARBA00004651"/>
    </source>
</evidence>
<dbReference type="AlphaFoldDB" id="A0AAN4W0A2"/>
<feature type="transmembrane region" description="Helical" evidence="6">
    <location>
        <begin position="282"/>
        <end position="302"/>
    </location>
</feature>
<feature type="domain" description="Na+/H+ antiporter NhaC-like C-terminal" evidence="7">
    <location>
        <begin position="145"/>
        <end position="427"/>
    </location>
</feature>
<feature type="transmembrane region" description="Helical" evidence="6">
    <location>
        <begin position="415"/>
        <end position="432"/>
    </location>
</feature>
<evidence type="ECO:0000256" key="4">
    <source>
        <dbReference type="ARBA" id="ARBA00022989"/>
    </source>
</evidence>
<organism evidence="9 10">
    <name type="scientific">Persicobacter diffluens</name>
    <dbReference type="NCBI Taxonomy" id="981"/>
    <lineage>
        <taxon>Bacteria</taxon>
        <taxon>Pseudomonadati</taxon>
        <taxon>Bacteroidota</taxon>
        <taxon>Cytophagia</taxon>
        <taxon>Cytophagales</taxon>
        <taxon>Persicobacteraceae</taxon>
        <taxon>Persicobacter</taxon>
    </lineage>
</organism>
<dbReference type="PANTHER" id="PTHR37821">
    <property type="entry name" value="AMINO ACID TRANSPORTER YUIF-RELATED"/>
    <property type="match status" value="1"/>
</dbReference>
<proteinExistence type="predicted"/>
<keyword evidence="5 6" id="KW-0472">Membrane</keyword>
<dbReference type="EMBL" id="BQKE01000002">
    <property type="protein sequence ID" value="GJM62524.1"/>
    <property type="molecule type" value="Genomic_DNA"/>
</dbReference>
<feature type="transmembrane region" description="Helical" evidence="6">
    <location>
        <begin position="99"/>
        <end position="124"/>
    </location>
</feature>
<sequence length="433" mass="45401">MDWINPVVISVLVMVVLCLLRMNVILALIIAGLVAGLSAGMGFGESIQHLISGMGDNAETALSYILLGALAVSIERTGAAKLLARGVAGLVGDHRSALLLALMLMACASQNLIPVHIAFIPIIVPPLLEVMNRMQLDRRAVATSLTFGLKTPYITLPVGFGLIFHNLIREQMTANGITIATSQVAQAMWLPGLGMVAGLLFALLVSYRKKRIYQDVELPGTKIQEDAGFHARHGWTLAAAVAAFGIQLATDSLVLGAISGLLIMFFSKAVSWQELNDSIEGGIGVMGFIAIVMLVAAGYGNIIRESGGVEKLVEFIASGMGEQKVVAAFLMLVVGLLVTMGIGTSFGTIPILASIFCPLGLELGFSTLGIIALLGTAGALGDAGSPASDSTLGPTSGLNMDGQHDHIWDTCVPTFLHFNIPLIIFGVLAALFL</sequence>
<reference evidence="9 10" key="1">
    <citation type="submission" date="2021-12" db="EMBL/GenBank/DDBJ databases">
        <title>Genome sequencing of bacteria with rrn-lacking chromosome and rrn-plasmid.</title>
        <authorList>
            <person name="Anda M."/>
            <person name="Iwasaki W."/>
        </authorList>
    </citation>
    <scope>NUCLEOTIDE SEQUENCE [LARGE SCALE GENOMIC DNA]</scope>
    <source>
        <strain evidence="9 10">NBRC 15940</strain>
    </source>
</reference>
<dbReference type="RefSeq" id="WP_338237798.1">
    <property type="nucleotide sequence ID" value="NZ_BQKE01000002.1"/>
</dbReference>
<keyword evidence="4 6" id="KW-1133">Transmembrane helix</keyword>
<feature type="domain" description="Putative Na+/H+ antiporter N-terminal" evidence="8">
    <location>
        <begin position="5"/>
        <end position="88"/>
    </location>
</feature>
<feature type="transmembrane region" description="Helical" evidence="6">
    <location>
        <begin position="12"/>
        <end position="40"/>
    </location>
</feature>
<name>A0AAN4W0A2_9BACT</name>
<dbReference type="Proteomes" id="UP001310022">
    <property type="component" value="Unassembled WGS sequence"/>
</dbReference>
<evidence type="ECO:0000259" key="7">
    <source>
        <dbReference type="Pfam" id="PF03553"/>
    </source>
</evidence>
<evidence type="ECO:0000313" key="9">
    <source>
        <dbReference type="EMBL" id="GJM62524.1"/>
    </source>
</evidence>
<evidence type="ECO:0000256" key="6">
    <source>
        <dbReference type="SAM" id="Phobius"/>
    </source>
</evidence>